<reference evidence="1 2" key="1">
    <citation type="submission" date="2018-05" db="EMBL/GenBank/DDBJ databases">
        <title>Brumimicrobium oceani sp. nov., isolated from coastal sediment.</title>
        <authorList>
            <person name="Kou Y."/>
        </authorList>
    </citation>
    <scope>NUCLEOTIDE SEQUENCE [LARGE SCALE GENOMIC DNA]</scope>
    <source>
        <strain evidence="1 2">C305</strain>
    </source>
</reference>
<sequence>MEKPPKFVWLGHFLFKGVLDGQHQFEIRDNGDGKTVFVQSERFSGILVLFSDKKFDLITKNGFVLMTEELKKLAENC</sequence>
<dbReference type="InterPro" id="IPR023393">
    <property type="entry name" value="START-like_dom_sf"/>
</dbReference>
<organism evidence="1 2">
    <name type="scientific">Brumimicrobium oceani</name>
    <dbReference type="NCBI Taxonomy" id="2100725"/>
    <lineage>
        <taxon>Bacteria</taxon>
        <taxon>Pseudomonadati</taxon>
        <taxon>Bacteroidota</taxon>
        <taxon>Flavobacteriia</taxon>
        <taxon>Flavobacteriales</taxon>
        <taxon>Crocinitomicaceae</taxon>
        <taxon>Brumimicrobium</taxon>
    </lineage>
</organism>
<name>A0A2U2XAQ8_9FLAO</name>
<accession>A0A2U2XAQ8</accession>
<dbReference type="OrthoDB" id="191189at2"/>
<gene>
    <name evidence="1" type="ORF">DIT68_12150</name>
</gene>
<dbReference type="Proteomes" id="UP000245370">
    <property type="component" value="Unassembled WGS sequence"/>
</dbReference>
<keyword evidence="2" id="KW-1185">Reference proteome</keyword>
<evidence type="ECO:0000313" key="2">
    <source>
        <dbReference type="Proteomes" id="UP000245370"/>
    </source>
</evidence>
<comment type="caution">
    <text evidence="1">The sequence shown here is derived from an EMBL/GenBank/DDBJ whole genome shotgun (WGS) entry which is preliminary data.</text>
</comment>
<protein>
    <submittedName>
        <fullName evidence="1">Uncharacterized protein</fullName>
    </submittedName>
</protein>
<dbReference type="Gene3D" id="3.30.530.20">
    <property type="match status" value="1"/>
</dbReference>
<dbReference type="PANTHER" id="PTHR36166">
    <property type="entry name" value="CHROMOSOME 9, WHOLE GENOME SHOTGUN SEQUENCE"/>
    <property type="match status" value="1"/>
</dbReference>
<dbReference type="RefSeq" id="WP_109360082.1">
    <property type="nucleotide sequence ID" value="NZ_QFRJ01000010.1"/>
</dbReference>
<dbReference type="AlphaFoldDB" id="A0A2U2XAQ8"/>
<reference evidence="1 2" key="2">
    <citation type="submission" date="2018-05" db="EMBL/GenBank/DDBJ databases">
        <authorList>
            <person name="Lanie J.A."/>
            <person name="Ng W.-L."/>
            <person name="Kazmierczak K.M."/>
            <person name="Andrzejewski T.M."/>
            <person name="Davidsen T.M."/>
            <person name="Wayne K.J."/>
            <person name="Tettelin H."/>
            <person name="Glass J.I."/>
            <person name="Rusch D."/>
            <person name="Podicherti R."/>
            <person name="Tsui H.-C.T."/>
            <person name="Winkler M.E."/>
        </authorList>
    </citation>
    <scope>NUCLEOTIDE SEQUENCE [LARGE SCALE GENOMIC DNA]</scope>
    <source>
        <strain evidence="1 2">C305</strain>
    </source>
</reference>
<proteinExistence type="predicted"/>
<dbReference type="EMBL" id="QFRJ01000010">
    <property type="protein sequence ID" value="PWH84889.1"/>
    <property type="molecule type" value="Genomic_DNA"/>
</dbReference>
<dbReference type="SUPFAM" id="SSF55961">
    <property type="entry name" value="Bet v1-like"/>
    <property type="match status" value="1"/>
</dbReference>
<dbReference type="PANTHER" id="PTHR36166:SF1">
    <property type="entry name" value="SRPBCC DOMAIN-CONTAINING PROTEIN"/>
    <property type="match status" value="1"/>
</dbReference>
<evidence type="ECO:0000313" key="1">
    <source>
        <dbReference type="EMBL" id="PWH84889.1"/>
    </source>
</evidence>